<dbReference type="InterPro" id="IPR052919">
    <property type="entry name" value="TA_system_RNase"/>
</dbReference>
<name>A0A1R3VB23_9HYPH</name>
<dbReference type="STRING" id="1631249.BQ8794_30565"/>
<accession>A0A1R3VB23</accession>
<proteinExistence type="predicted"/>
<feature type="domain" description="PIN" evidence="1">
    <location>
        <begin position="8"/>
        <end position="129"/>
    </location>
</feature>
<reference evidence="3" key="1">
    <citation type="submission" date="2017-01" db="EMBL/GenBank/DDBJ databases">
        <authorList>
            <person name="Brunel B."/>
        </authorList>
    </citation>
    <scope>NUCLEOTIDE SEQUENCE [LARGE SCALE GENOMIC DNA]</scope>
</reference>
<dbReference type="PANTHER" id="PTHR36173:SF1">
    <property type="entry name" value="RIBONUCLEASE VAPC22"/>
    <property type="match status" value="1"/>
</dbReference>
<protein>
    <submittedName>
        <fullName evidence="2">Twitching motility protein PilT</fullName>
    </submittedName>
</protein>
<sequence>MSEAPNLLLDTCAIIFVANDSPLDPHATREISEAAYDGRLYLSPMSAWEIGIGVAKGRLKLPLTPLDFVERFIERMSAKLSAVSPAILIASSNLPGPPHGDPMDRILMASARALDMILVTRDEPILRYGRNGHLRTLAC</sequence>
<dbReference type="AlphaFoldDB" id="A0A1R3VB23"/>
<organism evidence="2 3">
    <name type="scientific">Mesorhizobium prunaredense</name>
    <dbReference type="NCBI Taxonomy" id="1631249"/>
    <lineage>
        <taxon>Bacteria</taxon>
        <taxon>Pseudomonadati</taxon>
        <taxon>Pseudomonadota</taxon>
        <taxon>Alphaproteobacteria</taxon>
        <taxon>Hyphomicrobiales</taxon>
        <taxon>Phyllobacteriaceae</taxon>
        <taxon>Mesorhizobium</taxon>
    </lineage>
</organism>
<dbReference type="SUPFAM" id="SSF88723">
    <property type="entry name" value="PIN domain-like"/>
    <property type="match status" value="1"/>
</dbReference>
<dbReference type="RefSeq" id="WP_077380373.1">
    <property type="nucleotide sequence ID" value="NZ_FTPD01000023.1"/>
</dbReference>
<gene>
    <name evidence="2" type="ORF">BQ8794_30565</name>
</gene>
<dbReference type="CDD" id="cd09872">
    <property type="entry name" value="PIN_Sll0205-like"/>
    <property type="match status" value="1"/>
</dbReference>
<dbReference type="Pfam" id="PF01850">
    <property type="entry name" value="PIN"/>
    <property type="match status" value="1"/>
</dbReference>
<evidence type="ECO:0000313" key="2">
    <source>
        <dbReference type="EMBL" id="SIT57116.1"/>
    </source>
</evidence>
<keyword evidence="3" id="KW-1185">Reference proteome</keyword>
<evidence type="ECO:0000259" key="1">
    <source>
        <dbReference type="Pfam" id="PF01850"/>
    </source>
</evidence>
<dbReference type="Gene3D" id="3.40.50.1010">
    <property type="entry name" value="5'-nuclease"/>
    <property type="match status" value="1"/>
</dbReference>
<dbReference type="EMBL" id="FTPD01000023">
    <property type="protein sequence ID" value="SIT57116.1"/>
    <property type="molecule type" value="Genomic_DNA"/>
</dbReference>
<dbReference type="InterPro" id="IPR002716">
    <property type="entry name" value="PIN_dom"/>
</dbReference>
<dbReference type="Proteomes" id="UP000188388">
    <property type="component" value="Unassembled WGS sequence"/>
</dbReference>
<dbReference type="InterPro" id="IPR041705">
    <property type="entry name" value="PIN_Sll0205"/>
</dbReference>
<dbReference type="PANTHER" id="PTHR36173">
    <property type="entry name" value="RIBONUCLEASE VAPC16-RELATED"/>
    <property type="match status" value="1"/>
</dbReference>
<dbReference type="InterPro" id="IPR029060">
    <property type="entry name" value="PIN-like_dom_sf"/>
</dbReference>
<evidence type="ECO:0000313" key="3">
    <source>
        <dbReference type="Proteomes" id="UP000188388"/>
    </source>
</evidence>